<keyword evidence="4" id="KW-1185">Reference proteome</keyword>
<organism evidence="3 4">
    <name type="scientific">Myceligenerans indicum</name>
    <dbReference type="NCBI Taxonomy" id="2593663"/>
    <lineage>
        <taxon>Bacteria</taxon>
        <taxon>Bacillati</taxon>
        <taxon>Actinomycetota</taxon>
        <taxon>Actinomycetes</taxon>
        <taxon>Micrococcales</taxon>
        <taxon>Promicromonosporaceae</taxon>
        <taxon>Myceligenerans</taxon>
    </lineage>
</organism>
<keyword evidence="1" id="KW-1133">Transmembrane helix</keyword>
<keyword evidence="1" id="KW-0472">Membrane</keyword>
<protein>
    <submittedName>
        <fullName evidence="3">Pilus assembly protein</fullName>
    </submittedName>
</protein>
<dbReference type="Proteomes" id="UP000675409">
    <property type="component" value="Unassembled WGS sequence"/>
</dbReference>
<comment type="caution">
    <text evidence="3">The sequence shown here is derived from an EMBL/GenBank/DDBJ whole genome shotgun (WGS) entry which is preliminary data.</text>
</comment>
<dbReference type="RefSeq" id="WP_201848298.1">
    <property type="nucleotide sequence ID" value="NZ_JABBYC010000026.1"/>
</dbReference>
<dbReference type="Pfam" id="PF07811">
    <property type="entry name" value="TadE"/>
    <property type="match status" value="1"/>
</dbReference>
<evidence type="ECO:0000313" key="4">
    <source>
        <dbReference type="Proteomes" id="UP000675409"/>
    </source>
</evidence>
<name>A0ABS1LM69_9MICO</name>
<evidence type="ECO:0000259" key="2">
    <source>
        <dbReference type="Pfam" id="PF07811"/>
    </source>
</evidence>
<dbReference type="EMBL" id="JABBYC010000026">
    <property type="protein sequence ID" value="MBL0887326.1"/>
    <property type="molecule type" value="Genomic_DNA"/>
</dbReference>
<evidence type="ECO:0000256" key="1">
    <source>
        <dbReference type="SAM" id="Phobius"/>
    </source>
</evidence>
<keyword evidence="1" id="KW-0812">Transmembrane</keyword>
<evidence type="ECO:0000313" key="3">
    <source>
        <dbReference type="EMBL" id="MBL0887326.1"/>
    </source>
</evidence>
<sequence length="144" mass="15470">MRERRRPELPLRISAQPSSWRERGAASIQTVITYPVVLLLIFGMVQGVIYYHAQNVARSVANGAVQAARLENGTVADGYAEAAARLDRGRDVFASVDILVERGDEVATATVVGLAPSLVPGFRGLRIEQTATGPVERFTPAVGP</sequence>
<reference evidence="3 4" key="1">
    <citation type="journal article" date="2021" name="Arch. Microbiol.">
        <title>Myceligenerans indicum sp. nov., an actinobacterium isolated from mangrove sediment of Sundarbans, India.</title>
        <authorList>
            <person name="Asha K."/>
            <person name="Bhadury P."/>
        </authorList>
    </citation>
    <scope>NUCLEOTIDE SEQUENCE [LARGE SCALE GENOMIC DNA]</scope>
    <source>
        <strain evidence="3 4">I2</strain>
    </source>
</reference>
<feature type="domain" description="TadE-like" evidence="2">
    <location>
        <begin position="24"/>
        <end position="64"/>
    </location>
</feature>
<feature type="transmembrane region" description="Helical" evidence="1">
    <location>
        <begin position="31"/>
        <end position="53"/>
    </location>
</feature>
<proteinExistence type="predicted"/>
<dbReference type="InterPro" id="IPR012495">
    <property type="entry name" value="TadE-like_dom"/>
</dbReference>
<accession>A0ABS1LM69</accession>
<gene>
    <name evidence="3" type="ORF">HGK34_13745</name>
</gene>